<dbReference type="GO" id="GO:0009244">
    <property type="term" value="P:lipopolysaccharide core region biosynthetic process"/>
    <property type="evidence" value="ECO:0007669"/>
    <property type="project" value="TreeGrafter"/>
</dbReference>
<evidence type="ECO:0000256" key="6">
    <source>
        <dbReference type="ARBA" id="ARBA00022556"/>
    </source>
</evidence>
<dbReference type="PANTHER" id="PTHR42724:SF1">
    <property type="entry name" value="TETRAACYLDISACCHARIDE 4'-KINASE, MITOCHONDRIAL-RELATED"/>
    <property type="match status" value="1"/>
</dbReference>
<comment type="catalytic activity">
    <reaction evidence="13">
        <text>a lipid A disaccharide + ATP = a lipid IVA + ADP + H(+)</text>
        <dbReference type="Rhea" id="RHEA:67840"/>
        <dbReference type="ChEBI" id="CHEBI:15378"/>
        <dbReference type="ChEBI" id="CHEBI:30616"/>
        <dbReference type="ChEBI" id="CHEBI:176343"/>
        <dbReference type="ChEBI" id="CHEBI:176425"/>
        <dbReference type="ChEBI" id="CHEBI:456216"/>
        <dbReference type="EC" id="2.7.1.130"/>
    </reaction>
</comment>
<comment type="caution">
    <text evidence="15">The sequence shown here is derived from an EMBL/GenBank/DDBJ whole genome shotgun (WGS) entry which is preliminary data.</text>
</comment>
<dbReference type="GO" id="GO:0005886">
    <property type="term" value="C:plasma membrane"/>
    <property type="evidence" value="ECO:0007669"/>
    <property type="project" value="TreeGrafter"/>
</dbReference>
<keyword evidence="14" id="KW-0472">Membrane</keyword>
<organism evidence="15 16">
    <name type="scientific">Pseudidiomarina taiwanensis</name>
    <dbReference type="NCBI Taxonomy" id="337250"/>
    <lineage>
        <taxon>Bacteria</taxon>
        <taxon>Pseudomonadati</taxon>
        <taxon>Pseudomonadota</taxon>
        <taxon>Gammaproteobacteria</taxon>
        <taxon>Alteromonadales</taxon>
        <taxon>Idiomarinaceae</taxon>
        <taxon>Pseudidiomarina</taxon>
    </lineage>
</organism>
<dbReference type="InterPro" id="IPR027417">
    <property type="entry name" value="P-loop_NTPase"/>
</dbReference>
<keyword evidence="14" id="KW-1133">Transmembrane helix</keyword>
<reference evidence="15 16" key="1">
    <citation type="journal article" date="2011" name="Front. Microbiol.">
        <title>Genomic signatures of strain selection and enhancement in Bacillus atrophaeus var. globigii, a historical biowarfare simulant.</title>
        <authorList>
            <person name="Gibbons H.S."/>
            <person name="Broomall S.M."/>
            <person name="McNew L.A."/>
            <person name="Daligault H."/>
            <person name="Chapman C."/>
            <person name="Bruce D."/>
            <person name="Karavis M."/>
            <person name="Krepps M."/>
            <person name="McGregor P.A."/>
            <person name="Hong C."/>
            <person name="Park K.H."/>
            <person name="Akmal A."/>
            <person name="Feldman A."/>
            <person name="Lin J.S."/>
            <person name="Chang W.E."/>
            <person name="Higgs B.W."/>
            <person name="Demirev P."/>
            <person name="Lindquist J."/>
            <person name="Liem A."/>
            <person name="Fochler E."/>
            <person name="Read T.D."/>
            <person name="Tapia R."/>
            <person name="Johnson S."/>
            <person name="Bishop-Lilly K.A."/>
            <person name="Detter C."/>
            <person name="Han C."/>
            <person name="Sozhamannan S."/>
            <person name="Rosenzweig C.N."/>
            <person name="Skowronski E.W."/>
        </authorList>
    </citation>
    <scope>NUCLEOTIDE SEQUENCE [LARGE SCALE GENOMIC DNA]</scope>
    <source>
        <strain evidence="15 16">PIT1</strain>
    </source>
</reference>
<dbReference type="RefSeq" id="WP_126824559.1">
    <property type="nucleotide sequence ID" value="NZ_PIQG01000001.1"/>
</dbReference>
<evidence type="ECO:0000256" key="3">
    <source>
        <dbReference type="ARBA" id="ARBA00012071"/>
    </source>
</evidence>
<keyword evidence="10 13" id="KW-0067">ATP-binding</keyword>
<sequence>MWLQQQWYKAYLNPLLLVLFPLHWLFVVVSSIRTRMGIRSSRTRQSPVPIWVVGNLTVGGAGKTPTTLSLVKWLRQRHIKVGIVTRGYGGTGPFPCLVQPDSAVEVVGDEPLLLAKQTQVPMAAAPNRQQAVELLCQQHPDLQLILSDDGLQHYALPRQLEIVVVDGERGFGNGWRLPIGPLREPLSRLKRSEIVVQNGNSESPLVAEAMLFQLRPCGWYRVSDGQAVDAPQYIDLACAGIAHPQRFFNTLKNLGYQDFSQREFADHHSFKAADFAAVDPDQCVVMTEKDADKCAGFAKENWYYLRVEADFPEQFWQHIERQLHRAKIV</sequence>
<evidence type="ECO:0000313" key="16">
    <source>
        <dbReference type="Proteomes" id="UP000288279"/>
    </source>
</evidence>
<evidence type="ECO:0000256" key="14">
    <source>
        <dbReference type="SAM" id="Phobius"/>
    </source>
</evidence>
<evidence type="ECO:0000256" key="5">
    <source>
        <dbReference type="ARBA" id="ARBA00022516"/>
    </source>
</evidence>
<evidence type="ECO:0000256" key="9">
    <source>
        <dbReference type="ARBA" id="ARBA00022777"/>
    </source>
</evidence>
<dbReference type="InterPro" id="IPR003758">
    <property type="entry name" value="LpxK"/>
</dbReference>
<evidence type="ECO:0000313" key="15">
    <source>
        <dbReference type="EMBL" id="RUO79148.1"/>
    </source>
</evidence>
<evidence type="ECO:0000256" key="10">
    <source>
        <dbReference type="ARBA" id="ARBA00022840"/>
    </source>
</evidence>
<dbReference type="EC" id="2.7.1.130" evidence="3 13"/>
<keyword evidence="5 13" id="KW-0444">Lipid biosynthesis</keyword>
<feature type="binding site" evidence="13">
    <location>
        <begin position="57"/>
        <end position="64"/>
    </location>
    <ligand>
        <name>ATP</name>
        <dbReference type="ChEBI" id="CHEBI:30616"/>
    </ligand>
</feature>
<keyword evidence="14" id="KW-0812">Transmembrane</keyword>
<proteinExistence type="inferred from homology"/>
<name>A0A432ZMP9_9GAMM</name>
<comment type="function">
    <text evidence="1 13">Transfers the gamma-phosphate of ATP to the 4'-position of a tetraacyldisaccharide 1-phosphate intermediate (termed DS-1-P) to form tetraacyldisaccharide 1,4'-bis-phosphate (lipid IVA).</text>
</comment>
<evidence type="ECO:0000256" key="12">
    <source>
        <dbReference type="ARBA" id="ARBA00029757"/>
    </source>
</evidence>
<gene>
    <name evidence="13" type="primary">lpxK</name>
    <name evidence="15" type="ORF">CWI83_01150</name>
</gene>
<comment type="pathway">
    <text evidence="2 13">Glycolipid biosynthesis; lipid IV(A) biosynthesis; lipid IV(A) from (3R)-3-hydroxytetradecanoyl-[acyl-carrier-protein] and UDP-N-acetyl-alpha-D-glucosamine: step 6/6.</text>
</comment>
<dbReference type="GO" id="GO:0009245">
    <property type="term" value="P:lipid A biosynthetic process"/>
    <property type="evidence" value="ECO:0007669"/>
    <property type="project" value="UniProtKB-UniRule"/>
</dbReference>
<evidence type="ECO:0000256" key="1">
    <source>
        <dbReference type="ARBA" id="ARBA00002274"/>
    </source>
</evidence>
<keyword evidence="8 13" id="KW-0547">Nucleotide-binding</keyword>
<dbReference type="EMBL" id="PIQG01000001">
    <property type="protein sequence ID" value="RUO79148.1"/>
    <property type="molecule type" value="Genomic_DNA"/>
</dbReference>
<dbReference type="GO" id="GO:0005524">
    <property type="term" value="F:ATP binding"/>
    <property type="evidence" value="ECO:0007669"/>
    <property type="project" value="UniProtKB-UniRule"/>
</dbReference>
<accession>A0A432ZMP9</accession>
<comment type="similarity">
    <text evidence="13">Belongs to the LpxK family.</text>
</comment>
<evidence type="ECO:0000256" key="11">
    <source>
        <dbReference type="ARBA" id="ARBA00023098"/>
    </source>
</evidence>
<dbReference type="Proteomes" id="UP000288279">
    <property type="component" value="Unassembled WGS sequence"/>
</dbReference>
<keyword evidence="6 13" id="KW-0441">Lipid A biosynthesis</keyword>
<protein>
    <recommendedName>
        <fullName evidence="4 13">Tetraacyldisaccharide 4'-kinase</fullName>
        <ecNumber evidence="3 13">2.7.1.130</ecNumber>
    </recommendedName>
    <alternativeName>
        <fullName evidence="12 13">Lipid A 4'-kinase</fullName>
    </alternativeName>
</protein>
<keyword evidence="16" id="KW-1185">Reference proteome</keyword>
<dbReference type="Pfam" id="PF02606">
    <property type="entry name" value="LpxK"/>
    <property type="match status" value="1"/>
</dbReference>
<dbReference type="SUPFAM" id="SSF52540">
    <property type="entry name" value="P-loop containing nucleoside triphosphate hydrolases"/>
    <property type="match status" value="1"/>
</dbReference>
<evidence type="ECO:0000256" key="2">
    <source>
        <dbReference type="ARBA" id="ARBA00004870"/>
    </source>
</evidence>
<evidence type="ECO:0000256" key="13">
    <source>
        <dbReference type="HAMAP-Rule" id="MF_00409"/>
    </source>
</evidence>
<dbReference type="GO" id="GO:0009029">
    <property type="term" value="F:lipid-A 4'-kinase activity"/>
    <property type="evidence" value="ECO:0007669"/>
    <property type="project" value="UniProtKB-UniRule"/>
</dbReference>
<evidence type="ECO:0000256" key="7">
    <source>
        <dbReference type="ARBA" id="ARBA00022679"/>
    </source>
</evidence>
<keyword evidence="11 13" id="KW-0443">Lipid metabolism</keyword>
<dbReference type="UniPathway" id="UPA00359">
    <property type="reaction ID" value="UER00482"/>
</dbReference>
<keyword evidence="9 13" id="KW-0418">Kinase</keyword>
<evidence type="ECO:0000256" key="4">
    <source>
        <dbReference type="ARBA" id="ARBA00016436"/>
    </source>
</evidence>
<dbReference type="OrthoDB" id="9766423at2"/>
<feature type="transmembrane region" description="Helical" evidence="14">
    <location>
        <begin position="12"/>
        <end position="32"/>
    </location>
</feature>
<dbReference type="NCBIfam" id="TIGR00682">
    <property type="entry name" value="lpxK"/>
    <property type="match status" value="1"/>
</dbReference>
<dbReference type="HAMAP" id="MF_00409">
    <property type="entry name" value="LpxK"/>
    <property type="match status" value="1"/>
</dbReference>
<dbReference type="PANTHER" id="PTHR42724">
    <property type="entry name" value="TETRAACYLDISACCHARIDE 4'-KINASE"/>
    <property type="match status" value="1"/>
</dbReference>
<keyword evidence="7 13" id="KW-0808">Transferase</keyword>
<dbReference type="AlphaFoldDB" id="A0A432ZMP9"/>
<evidence type="ECO:0000256" key="8">
    <source>
        <dbReference type="ARBA" id="ARBA00022741"/>
    </source>
</evidence>